<dbReference type="Pfam" id="PF02463">
    <property type="entry name" value="SMC_N"/>
    <property type="match status" value="1"/>
</dbReference>
<comment type="subcellular location">
    <subcellularLocation>
        <location evidence="2">Chromosome</location>
    </subcellularLocation>
    <subcellularLocation>
        <location evidence="1 10">Nucleus</location>
    </subcellularLocation>
</comment>
<dbReference type="InterPro" id="IPR027417">
    <property type="entry name" value="P-loop_NTPase"/>
</dbReference>
<sequence>MAADNAYRASQGRIKRLEVDNFKSYKGHQKIGPFKSFTAVIGPNGSGKSNLMDAISFVLGVKTTQLRGSLKELLYNGAGATAVDQPRRGFVKLVYALEERPEGDGRLVERELTFSRVIMPTSSDPDATFKSEYRIDDRTVTWEAYSSRLASLGILVKVRNFLVFQGDIEAVAAKSPQGLTTLFEQISGSEALRARFDELVRVKSQAEEKVSLLFAKRKQILAELKAKKREKEDAEKHAKGLVELRLLKSDLAVWQLAVEGRSLAEAIDDQRQAEEALAALRNESEGHDAKVDAHRRSAAGLKKEIALLEKKVKKLQQDKEKKSPALLKAKEELGRLARNIRTGQKAVTEKEQQVAGQERKIMKLEADLKQIEQGEEELQQEVEAHYASHNQNVLDSRGMQEEYVRLKNQVGTQTTKEASQRKTLQAEQEADREQLAQLQTQIDQLRNRAAQLRAQAEEIKVRSAASQADMEESRRLLAEKQGMRKRILDERTSSNATRQRLVLEQERLERALENVRLERTQSRREREISEMAERLKQRFPGTVFGRLVTLAKPIQNRYQLALSVAMQRDLDSVVVNNEATALQCIQVLRDEKKPIMNFLPLDFLKVKPINERLRQLGPGAKLAIDLLDISDRRLERAFQFALGDTIICEDEDQSRKLAFSGQRLKVVTVQGTLISKRGTMTGGSAPPEARGARWDEGEVSRLRAQLEEVLAGLEGLPTHRTLMETEQTLASDIAGLNSKIKYAEAETKESGGRALGLITQAERAEVEASRKCPQVQELEARMDARAKKIQRLTDNINAATDRIMADFSNRAGVSSIREWEERHATFESTVQERRRDLMQKHTHTQSQLEYERSLLDKQRAAAKNVADELAENRARQTVLEKEAGAAQAATAAVDGEVKTLTDKVDELRAKVNAEEERIRELQGAASGLSKRITDLQRAAGRAGMAVEDRATRMLDIVNSVRLDQVKLPQRRMAEEDEDDAMEEQEGEAGGSRGGYIDLDMLVAGIGSSDAGGAATGGMAGGSEGIPAMRALSSIMTELLQRLDTSRLSKQQLAAETARERERVAGEIRERITALQGELDKAAPNMRAVDQYGVVKEREKEQLAALHVAQAEATAAAEEFNRVRTQRHDLFTTAFQHIAEQISAIYKDLTRSTTHPLGGQAYLHLENEEEPYAGGIKYTAIPPAKRFRDMEQLSGGEKTVAALALLFAIHSFRPSPFFVLDEVDAALDATNVARVAHYIRRRTRARGAAAAGTEAAFVDSRLEESNSPQGFQSIVISLKDIFYEKADALVGVCRDLDMGCSKTISFDLTRFEEPLPDY</sequence>
<dbReference type="Pfam" id="PF06470">
    <property type="entry name" value="SMC_hinge"/>
    <property type="match status" value="1"/>
</dbReference>
<organism evidence="14 15">
    <name type="scientific">Volvox africanus</name>
    <dbReference type="NCBI Taxonomy" id="51714"/>
    <lineage>
        <taxon>Eukaryota</taxon>
        <taxon>Viridiplantae</taxon>
        <taxon>Chlorophyta</taxon>
        <taxon>core chlorophytes</taxon>
        <taxon>Chlorophyceae</taxon>
        <taxon>CS clade</taxon>
        <taxon>Chlamydomonadales</taxon>
        <taxon>Volvocaceae</taxon>
        <taxon>Volvox</taxon>
    </lineage>
</organism>
<dbReference type="InterPro" id="IPR028468">
    <property type="entry name" value="Smc1_ABC"/>
</dbReference>
<evidence type="ECO:0000313" key="15">
    <source>
        <dbReference type="Proteomes" id="UP000747399"/>
    </source>
</evidence>
<evidence type="ECO:0000256" key="1">
    <source>
        <dbReference type="ARBA" id="ARBA00004123"/>
    </source>
</evidence>
<feature type="coiled-coil region" evidence="11">
    <location>
        <begin position="421"/>
        <end position="462"/>
    </location>
</feature>
<comment type="similarity">
    <text evidence="3">Belongs to the SMC family. SMC1 subfamily.</text>
</comment>
<dbReference type="InterPro" id="IPR036277">
    <property type="entry name" value="SMC_hinge_sf"/>
</dbReference>
<feature type="coiled-coil region" evidence="11">
    <location>
        <begin position="347"/>
        <end position="384"/>
    </location>
</feature>
<dbReference type="GO" id="GO:0008278">
    <property type="term" value="C:cohesin complex"/>
    <property type="evidence" value="ECO:0007669"/>
    <property type="project" value="InterPro"/>
</dbReference>
<dbReference type="PANTHER" id="PTHR18937">
    <property type="entry name" value="STRUCTURAL MAINTENANCE OF CHROMOSOMES SMC FAMILY MEMBER"/>
    <property type="match status" value="1"/>
</dbReference>
<feature type="coiled-coil region" evidence="11">
    <location>
        <begin position="498"/>
        <end position="525"/>
    </location>
</feature>
<evidence type="ECO:0000259" key="13">
    <source>
        <dbReference type="SMART" id="SM00968"/>
    </source>
</evidence>
<dbReference type="InterPro" id="IPR024704">
    <property type="entry name" value="SMC"/>
</dbReference>
<keyword evidence="7 11" id="KW-0175">Coiled coil</keyword>
<dbReference type="SUPFAM" id="SSF52540">
    <property type="entry name" value="P-loop containing nucleoside triphosphate hydrolases"/>
    <property type="match status" value="1"/>
</dbReference>
<comment type="caution">
    <text evidence="14">The sequence shown here is derived from an EMBL/GenBank/DDBJ whole genome shotgun (WGS) entry which is preliminary data.</text>
</comment>
<keyword evidence="8 10" id="KW-0539">Nucleus</keyword>
<evidence type="ECO:0000256" key="3">
    <source>
        <dbReference type="ARBA" id="ARBA00005597"/>
    </source>
</evidence>
<dbReference type="Gene3D" id="1.20.1060.20">
    <property type="match status" value="1"/>
</dbReference>
<evidence type="ECO:0000256" key="8">
    <source>
        <dbReference type="ARBA" id="ARBA00023242"/>
    </source>
</evidence>
<proteinExistence type="inferred from homology"/>
<dbReference type="GO" id="GO:0003677">
    <property type="term" value="F:DNA binding"/>
    <property type="evidence" value="ECO:0007669"/>
    <property type="project" value="TreeGrafter"/>
</dbReference>
<feature type="coiled-coil region" evidence="11">
    <location>
        <begin position="897"/>
        <end position="938"/>
    </location>
</feature>
<evidence type="ECO:0000256" key="6">
    <source>
        <dbReference type="ARBA" id="ARBA00022776"/>
    </source>
</evidence>
<dbReference type="InterPro" id="IPR010935">
    <property type="entry name" value="SMC_hinge"/>
</dbReference>
<keyword evidence="9" id="KW-0131">Cell cycle</keyword>
<dbReference type="GO" id="GO:0051301">
    <property type="term" value="P:cell division"/>
    <property type="evidence" value="ECO:0007669"/>
    <property type="project" value="UniProtKB-KW"/>
</dbReference>
<dbReference type="InterPro" id="IPR003395">
    <property type="entry name" value="RecF/RecN/SMC_N"/>
</dbReference>
<evidence type="ECO:0000256" key="7">
    <source>
        <dbReference type="ARBA" id="ARBA00023054"/>
    </source>
</evidence>
<dbReference type="EMBL" id="BNCO01000066">
    <property type="protein sequence ID" value="GIL64422.1"/>
    <property type="molecule type" value="Genomic_DNA"/>
</dbReference>
<dbReference type="GO" id="GO:0005634">
    <property type="term" value="C:nucleus"/>
    <property type="evidence" value="ECO:0007669"/>
    <property type="project" value="UniProtKB-SubCell"/>
</dbReference>
<dbReference type="Gene3D" id="3.40.50.300">
    <property type="entry name" value="P-loop containing nucleotide triphosphate hydrolases"/>
    <property type="match status" value="2"/>
</dbReference>
<reference evidence="14" key="1">
    <citation type="journal article" date="2021" name="Proc. Natl. Acad. Sci. U.S.A.">
        <title>Three genomes in the algal genus Volvox reveal the fate of a haploid sex-determining region after a transition to homothallism.</title>
        <authorList>
            <person name="Yamamoto K."/>
            <person name="Hamaji T."/>
            <person name="Kawai-Toyooka H."/>
            <person name="Matsuzaki R."/>
            <person name="Takahashi F."/>
            <person name="Nishimura Y."/>
            <person name="Kawachi M."/>
            <person name="Noguchi H."/>
            <person name="Minakuchi Y."/>
            <person name="Umen J.G."/>
            <person name="Toyoda A."/>
            <person name="Nozaki H."/>
        </authorList>
    </citation>
    <scope>NUCLEOTIDE SEQUENCE</scope>
    <source>
        <strain evidence="14">NIES-3780</strain>
    </source>
</reference>
<evidence type="ECO:0000256" key="9">
    <source>
        <dbReference type="ARBA" id="ARBA00023306"/>
    </source>
</evidence>
<evidence type="ECO:0000256" key="4">
    <source>
        <dbReference type="ARBA" id="ARBA00022454"/>
    </source>
</evidence>
<evidence type="ECO:0000313" key="14">
    <source>
        <dbReference type="EMBL" id="GIL64422.1"/>
    </source>
</evidence>
<evidence type="ECO:0000256" key="2">
    <source>
        <dbReference type="ARBA" id="ARBA00004286"/>
    </source>
</evidence>
<dbReference type="CDD" id="cd03275">
    <property type="entry name" value="ABC_SMC1_euk"/>
    <property type="match status" value="1"/>
</dbReference>
<keyword evidence="6" id="KW-0498">Mitosis</keyword>
<dbReference type="PIRSF" id="PIRSF005719">
    <property type="entry name" value="SMC"/>
    <property type="match status" value="1"/>
</dbReference>
<feature type="domain" description="SMC hinge" evidence="13">
    <location>
        <begin position="541"/>
        <end position="658"/>
    </location>
</feature>
<evidence type="ECO:0000256" key="10">
    <source>
        <dbReference type="PIRNR" id="PIRNR005719"/>
    </source>
</evidence>
<protein>
    <recommendedName>
        <fullName evidence="10">Structural maintenance of chromosomes protein</fullName>
    </recommendedName>
</protein>
<evidence type="ECO:0000256" key="12">
    <source>
        <dbReference type="SAM" id="MobiDB-lite"/>
    </source>
</evidence>
<dbReference type="SMART" id="SM00968">
    <property type="entry name" value="SMC_hinge"/>
    <property type="match status" value="1"/>
</dbReference>
<gene>
    <name evidence="14" type="ORF">Vafri_18350</name>
</gene>
<name>A0A8J4BP03_9CHLO</name>
<dbReference type="SUPFAM" id="SSF75553">
    <property type="entry name" value="Smc hinge domain"/>
    <property type="match status" value="1"/>
</dbReference>
<evidence type="ECO:0000256" key="11">
    <source>
        <dbReference type="SAM" id="Coils"/>
    </source>
</evidence>
<keyword evidence="4" id="KW-0158">Chromosome</keyword>
<dbReference type="Gene3D" id="3.30.70.1620">
    <property type="match status" value="1"/>
</dbReference>
<feature type="coiled-coil region" evidence="11">
    <location>
        <begin position="189"/>
        <end position="318"/>
    </location>
</feature>
<dbReference type="Proteomes" id="UP000747399">
    <property type="component" value="Unassembled WGS sequence"/>
</dbReference>
<keyword evidence="5" id="KW-0132">Cell division</keyword>
<keyword evidence="15" id="KW-1185">Reference proteome</keyword>
<dbReference type="PANTHER" id="PTHR18937:SF12">
    <property type="entry name" value="STRUCTURAL MAINTENANCE OF CHROMOSOMES PROTEIN"/>
    <property type="match status" value="1"/>
</dbReference>
<dbReference type="GO" id="GO:0005524">
    <property type="term" value="F:ATP binding"/>
    <property type="evidence" value="ECO:0007669"/>
    <property type="project" value="InterPro"/>
</dbReference>
<dbReference type="GO" id="GO:0007062">
    <property type="term" value="P:sister chromatid cohesion"/>
    <property type="evidence" value="ECO:0007669"/>
    <property type="project" value="InterPro"/>
</dbReference>
<accession>A0A8J4BP03</accession>
<evidence type="ECO:0000256" key="5">
    <source>
        <dbReference type="ARBA" id="ARBA00022618"/>
    </source>
</evidence>
<dbReference type="GO" id="GO:0016887">
    <property type="term" value="F:ATP hydrolysis activity"/>
    <property type="evidence" value="ECO:0007669"/>
    <property type="project" value="InterPro"/>
</dbReference>
<feature type="region of interest" description="Disordered" evidence="12">
    <location>
        <begin position="970"/>
        <end position="993"/>
    </location>
</feature>
<feature type="compositionally biased region" description="Acidic residues" evidence="12">
    <location>
        <begin position="974"/>
        <end position="986"/>
    </location>
</feature>